<feature type="compositionally biased region" description="Acidic residues" evidence="1">
    <location>
        <begin position="95"/>
        <end position="110"/>
    </location>
</feature>
<keyword evidence="3" id="KW-1185">Reference proteome</keyword>
<proteinExistence type="predicted"/>
<organism evidence="2 3">
    <name type="scientific">Croceitalea marina</name>
    <dbReference type="NCBI Taxonomy" id="1775166"/>
    <lineage>
        <taxon>Bacteria</taxon>
        <taxon>Pseudomonadati</taxon>
        <taxon>Bacteroidota</taxon>
        <taxon>Flavobacteriia</taxon>
        <taxon>Flavobacteriales</taxon>
        <taxon>Flavobacteriaceae</taxon>
        <taxon>Croceitalea</taxon>
    </lineage>
</organism>
<sequence length="110" mass="12486">MKRVIVDYKRLDHTVAALLIDLYPHGYGDEDIIILRKPNGEVVEAVEVKTDDTIYLVKISNSLSNFIATFEDTIEKELENKPAEGVLENNQESQLEAETDSDLDISEDLY</sequence>
<evidence type="ECO:0000313" key="2">
    <source>
        <dbReference type="EMBL" id="MFD2585686.1"/>
    </source>
</evidence>
<reference evidence="3" key="1">
    <citation type="journal article" date="2019" name="Int. J. Syst. Evol. Microbiol.">
        <title>The Global Catalogue of Microorganisms (GCM) 10K type strain sequencing project: providing services to taxonomists for standard genome sequencing and annotation.</title>
        <authorList>
            <consortium name="The Broad Institute Genomics Platform"/>
            <consortium name="The Broad Institute Genome Sequencing Center for Infectious Disease"/>
            <person name="Wu L."/>
            <person name="Ma J."/>
        </authorList>
    </citation>
    <scope>NUCLEOTIDE SEQUENCE [LARGE SCALE GENOMIC DNA]</scope>
    <source>
        <strain evidence="3">KCTC 52368</strain>
    </source>
</reference>
<dbReference type="EMBL" id="JBHULB010000005">
    <property type="protein sequence ID" value="MFD2585686.1"/>
    <property type="molecule type" value="Genomic_DNA"/>
</dbReference>
<protein>
    <recommendedName>
        <fullName evidence="4">DNA primase</fullName>
    </recommendedName>
</protein>
<dbReference type="Proteomes" id="UP001597526">
    <property type="component" value="Unassembled WGS sequence"/>
</dbReference>
<gene>
    <name evidence="2" type="ORF">ACFSQJ_02015</name>
</gene>
<name>A0ABW5MRW1_9FLAO</name>
<evidence type="ECO:0000256" key="1">
    <source>
        <dbReference type="SAM" id="MobiDB-lite"/>
    </source>
</evidence>
<evidence type="ECO:0008006" key="4">
    <source>
        <dbReference type="Google" id="ProtNLM"/>
    </source>
</evidence>
<accession>A0ABW5MRW1</accession>
<feature type="region of interest" description="Disordered" evidence="1">
    <location>
        <begin position="81"/>
        <end position="110"/>
    </location>
</feature>
<dbReference type="RefSeq" id="WP_377765125.1">
    <property type="nucleotide sequence ID" value="NZ_JBHULB010000005.1"/>
</dbReference>
<evidence type="ECO:0000313" key="3">
    <source>
        <dbReference type="Proteomes" id="UP001597526"/>
    </source>
</evidence>
<comment type="caution">
    <text evidence="2">The sequence shown here is derived from an EMBL/GenBank/DDBJ whole genome shotgun (WGS) entry which is preliminary data.</text>
</comment>